<keyword evidence="3" id="KW-1185">Reference proteome</keyword>
<dbReference type="Proteomes" id="UP000005984">
    <property type="component" value="Unassembled WGS sequence"/>
</dbReference>
<organism evidence="2 3">
    <name type="scientific">Anaerococcus lactolyticus ATCC 51172</name>
    <dbReference type="NCBI Taxonomy" id="525254"/>
    <lineage>
        <taxon>Bacteria</taxon>
        <taxon>Bacillati</taxon>
        <taxon>Bacillota</taxon>
        <taxon>Tissierellia</taxon>
        <taxon>Tissierellales</taxon>
        <taxon>Peptoniphilaceae</taxon>
        <taxon>Anaerococcus</taxon>
    </lineage>
</organism>
<keyword evidence="1" id="KW-0812">Transmembrane</keyword>
<gene>
    <name evidence="2" type="ORF">HMPREF0072_1752</name>
</gene>
<comment type="caution">
    <text evidence="2">The sequence shown here is derived from an EMBL/GenBank/DDBJ whole genome shotgun (WGS) entry which is preliminary data.</text>
</comment>
<keyword evidence="1" id="KW-1133">Transmembrane helix</keyword>
<accession>C2BHD2</accession>
<sequence>MKRANDFDFSKTYIFLKLRFGMLVIHIFIFFLASCQLFDKKTPQMIDKYQ</sequence>
<dbReference type="EMBL" id="ABYO01000247">
    <property type="protein sequence ID" value="EEI85775.1"/>
    <property type="molecule type" value="Genomic_DNA"/>
</dbReference>
<feature type="transmembrane region" description="Helical" evidence="1">
    <location>
        <begin position="20"/>
        <end position="38"/>
    </location>
</feature>
<dbReference type="PROSITE" id="PS51257">
    <property type="entry name" value="PROKAR_LIPOPROTEIN"/>
    <property type="match status" value="1"/>
</dbReference>
<dbReference type="AlphaFoldDB" id="C2BHD2"/>
<dbReference type="STRING" id="525254.HMPREF0072_1752"/>
<keyword evidence="1" id="KW-0472">Membrane</keyword>
<protein>
    <recommendedName>
        <fullName evidence="4">Lipoprotein</fullName>
    </recommendedName>
</protein>
<proteinExistence type="predicted"/>
<reference evidence="2 3" key="1">
    <citation type="submission" date="2008-10" db="EMBL/GenBank/DDBJ databases">
        <authorList>
            <person name="Qin X."/>
            <person name="Bachman B."/>
            <person name="Battles P."/>
            <person name="Bell A."/>
            <person name="Bess C."/>
            <person name="Bickham C."/>
            <person name="Chaboub L."/>
            <person name="Chen D."/>
            <person name="Coyle M."/>
            <person name="Deiros D.R."/>
            <person name="Dinh H."/>
            <person name="Forbes L."/>
            <person name="Fowler G."/>
            <person name="Francisco L."/>
            <person name="Fu Q."/>
            <person name="Gubbala S."/>
            <person name="Hale W."/>
            <person name="Han Y."/>
            <person name="Hemphill L."/>
            <person name="Highlander S.K."/>
            <person name="Hirani K."/>
            <person name="Hogues M."/>
            <person name="Jackson L."/>
            <person name="Jakkamsetti A."/>
            <person name="Javaid M."/>
            <person name="Jiang H."/>
            <person name="Korchina V."/>
            <person name="Kovar C."/>
            <person name="Lara F."/>
            <person name="Lee S."/>
            <person name="Mata R."/>
            <person name="Mathew T."/>
            <person name="Moen C."/>
            <person name="Morales K."/>
            <person name="Munidasa M."/>
            <person name="Nazareth L."/>
            <person name="Ngo R."/>
            <person name="Nguyen L."/>
            <person name="Okwuonu G."/>
            <person name="Ongeri F."/>
            <person name="Patil S."/>
            <person name="Petrosino J."/>
            <person name="Pham C."/>
            <person name="Pham P."/>
            <person name="Pu L.-L."/>
            <person name="Puazo M."/>
            <person name="Raj R."/>
            <person name="Reid J."/>
            <person name="Rouhana J."/>
            <person name="Saada N."/>
            <person name="Shang Y."/>
            <person name="Simmons D."/>
            <person name="Thornton R."/>
            <person name="Warren J."/>
            <person name="Weissenberger G."/>
            <person name="Zhang J."/>
            <person name="Zhang L."/>
            <person name="Zhou C."/>
            <person name="Zhu D."/>
            <person name="Muzny D."/>
            <person name="Worley K."/>
            <person name="Gibbs R."/>
        </authorList>
    </citation>
    <scope>NUCLEOTIDE SEQUENCE [LARGE SCALE GENOMIC DNA]</scope>
    <source>
        <strain evidence="2 3">ATCC 51172</strain>
    </source>
</reference>
<evidence type="ECO:0008006" key="4">
    <source>
        <dbReference type="Google" id="ProtNLM"/>
    </source>
</evidence>
<evidence type="ECO:0000256" key="1">
    <source>
        <dbReference type="SAM" id="Phobius"/>
    </source>
</evidence>
<name>C2BHD2_9FIRM</name>
<evidence type="ECO:0000313" key="2">
    <source>
        <dbReference type="EMBL" id="EEI85775.1"/>
    </source>
</evidence>
<evidence type="ECO:0000313" key="3">
    <source>
        <dbReference type="Proteomes" id="UP000005984"/>
    </source>
</evidence>
<dbReference type="HOGENOM" id="CLU_3113937_0_0_9"/>